<evidence type="ECO:0000256" key="1">
    <source>
        <dbReference type="ARBA" id="ARBA00022448"/>
    </source>
</evidence>
<accession>A0A315UUV2</accession>
<dbReference type="GO" id="GO:0015031">
    <property type="term" value="P:protein transport"/>
    <property type="evidence" value="ECO:0007669"/>
    <property type="project" value="UniProtKB-KW"/>
</dbReference>
<sequence length="578" mass="66589">MPYSRAGVAGHIIDALKKRGNPQKEQLDVALSRTCKHFDVLHYTKVQKAYTLLGKTQTAMDQLHMHFTQAIHNTVFQVVLGYVELCAGNADTKFQKMQYKDLCTHITLDSYIPCLTDLCKALWEVMLSYHRTMQWHEEHDKQKAVPSQDDAAGEPDELTVDRSYVKKKLEHGLTRIWQDVQLKVKVYILGTDMSNFKYDDFIVVLDVISRLMQVGEEFCGSKSEVLQESIKRQSVNYFKNYHRARLEELRMFLENETWELCPVKSNFNIAQLHEFKFMGQCRSPSVSPSKQAASSAGPALEELSLFQQYHQDGNPFEMHMEHKEEETEDVLASNGYESDELEKSVYQDYDSDSDVPDELKQDYVDEQTGDVPLKSVSRETIRSKKKSDYNLSKASAPILTNTTLNVIRLVGKYMQMMNILKPIAFDVIHCVSQLFDYYLYAVYTFFGRNDMSSWKFTSHICCCHDPHFALFYATGIVIELPDFSLLESNGRTLICKRYESSGLGLISSRLRTTLNRIQESLIDVRGVLQAPYGGGHTIFNKQLTEEQTSQCGTKSVWDCNFKLKWKVYFKKKRGHKTT</sequence>
<evidence type="ECO:0000313" key="6">
    <source>
        <dbReference type="Proteomes" id="UP000250572"/>
    </source>
</evidence>
<dbReference type="Proteomes" id="UP000250572">
    <property type="component" value="Unassembled WGS sequence"/>
</dbReference>
<dbReference type="EMBL" id="NHOQ01002708">
    <property type="protein sequence ID" value="PWA15438.1"/>
    <property type="molecule type" value="Genomic_DNA"/>
</dbReference>
<dbReference type="AlphaFoldDB" id="A0A315UUV2"/>
<keyword evidence="6" id="KW-1185">Reference proteome</keyword>
<dbReference type="PANTHER" id="PTHR13258:SF0">
    <property type="entry name" value="SYNDETIN"/>
    <property type="match status" value="1"/>
</dbReference>
<dbReference type="STRING" id="33528.ENSGAFP00000026933"/>
<gene>
    <name evidence="5" type="ORF">CCH79_00008470</name>
</gene>
<dbReference type="InterPro" id="IPR040047">
    <property type="entry name" value="VPS50"/>
</dbReference>
<proteinExistence type="predicted"/>
<reference evidence="5 6" key="1">
    <citation type="journal article" date="2018" name="G3 (Bethesda)">
        <title>A High-Quality Reference Genome for the Invasive Mosquitofish Gambusia affinis Using a Chicago Library.</title>
        <authorList>
            <person name="Hoffberg S.L."/>
            <person name="Troendle N.J."/>
            <person name="Glenn T.C."/>
            <person name="Mahmud O."/>
            <person name="Louha S."/>
            <person name="Chalopin D."/>
            <person name="Bennetzen J.L."/>
            <person name="Mauricio R."/>
        </authorList>
    </citation>
    <scope>NUCLEOTIDE SEQUENCE [LARGE SCALE GENOMIC DNA]</scope>
    <source>
        <strain evidence="5">NE01/NJP1002.9</strain>
        <tissue evidence="5">Muscle</tissue>
    </source>
</reference>
<organism evidence="5 6">
    <name type="scientific">Gambusia affinis</name>
    <name type="common">Western mosquitofish</name>
    <name type="synonym">Heterandria affinis</name>
    <dbReference type="NCBI Taxonomy" id="33528"/>
    <lineage>
        <taxon>Eukaryota</taxon>
        <taxon>Metazoa</taxon>
        <taxon>Chordata</taxon>
        <taxon>Craniata</taxon>
        <taxon>Vertebrata</taxon>
        <taxon>Euteleostomi</taxon>
        <taxon>Actinopterygii</taxon>
        <taxon>Neopterygii</taxon>
        <taxon>Teleostei</taxon>
        <taxon>Neoteleostei</taxon>
        <taxon>Acanthomorphata</taxon>
        <taxon>Ovalentaria</taxon>
        <taxon>Atherinomorphae</taxon>
        <taxon>Cyprinodontiformes</taxon>
        <taxon>Poeciliidae</taxon>
        <taxon>Poeciliinae</taxon>
        <taxon>Gambusia</taxon>
    </lineage>
</organism>
<keyword evidence="2" id="KW-0653">Protein transport</keyword>
<dbReference type="PANTHER" id="PTHR13258">
    <property type="entry name" value="SYNDETIN"/>
    <property type="match status" value="1"/>
</dbReference>
<dbReference type="GO" id="GO:0032456">
    <property type="term" value="P:endocytic recycling"/>
    <property type="evidence" value="ECO:0007669"/>
    <property type="project" value="InterPro"/>
</dbReference>
<evidence type="ECO:0000259" key="4">
    <source>
        <dbReference type="Pfam" id="PF10475"/>
    </source>
</evidence>
<dbReference type="Pfam" id="PF10475">
    <property type="entry name" value="Vps54_N"/>
    <property type="match status" value="1"/>
</dbReference>
<name>A0A315UUV2_GAMAF</name>
<keyword evidence="3" id="KW-0175">Coiled coil</keyword>
<dbReference type="GO" id="GO:1990745">
    <property type="term" value="C:EARP complex"/>
    <property type="evidence" value="ECO:0007669"/>
    <property type="project" value="InterPro"/>
</dbReference>
<evidence type="ECO:0000313" key="5">
    <source>
        <dbReference type="EMBL" id="PWA15438.1"/>
    </source>
</evidence>
<dbReference type="InterPro" id="IPR019515">
    <property type="entry name" value="VPS54_N"/>
</dbReference>
<feature type="domain" description="Vacuolar protein sorting-associated protein 54 N-terminal" evidence="4">
    <location>
        <begin position="24"/>
        <end position="135"/>
    </location>
</feature>
<dbReference type="GO" id="GO:0000149">
    <property type="term" value="F:SNARE binding"/>
    <property type="evidence" value="ECO:0007669"/>
    <property type="project" value="TreeGrafter"/>
</dbReference>
<dbReference type="GO" id="GO:0005829">
    <property type="term" value="C:cytosol"/>
    <property type="evidence" value="ECO:0007669"/>
    <property type="project" value="GOC"/>
</dbReference>
<evidence type="ECO:0000256" key="2">
    <source>
        <dbReference type="ARBA" id="ARBA00022927"/>
    </source>
</evidence>
<protein>
    <recommendedName>
        <fullName evidence="4">Vacuolar protein sorting-associated protein 54 N-terminal domain-containing protein</fullName>
    </recommendedName>
</protein>
<evidence type="ECO:0000256" key="3">
    <source>
        <dbReference type="ARBA" id="ARBA00023054"/>
    </source>
</evidence>
<comment type="caution">
    <text evidence="5">The sequence shown here is derived from an EMBL/GenBank/DDBJ whole genome shotgun (WGS) entry which is preliminary data.</text>
</comment>
<dbReference type="GO" id="GO:0042147">
    <property type="term" value="P:retrograde transport, endosome to Golgi"/>
    <property type="evidence" value="ECO:0007669"/>
    <property type="project" value="InterPro"/>
</dbReference>
<keyword evidence="1" id="KW-0813">Transport</keyword>